<dbReference type="Pfam" id="PF02129">
    <property type="entry name" value="Peptidase_S15"/>
    <property type="match status" value="1"/>
</dbReference>
<dbReference type="GO" id="GO:0016787">
    <property type="term" value="F:hydrolase activity"/>
    <property type="evidence" value="ECO:0007669"/>
    <property type="project" value="UniProtKB-KW"/>
</dbReference>
<dbReference type="Gene3D" id="1.10.10.800">
    <property type="match status" value="1"/>
</dbReference>
<dbReference type="RefSeq" id="WP_171593573.1">
    <property type="nucleotide sequence ID" value="NZ_RZNH01000001.1"/>
</dbReference>
<accession>A0ABX1WQQ2</accession>
<sequence length="317" mass="34889">MKKLLVALSLLISVSVVAQKNIAMEKVNFKSQGVQLTGDIFYPANYDQASQYPAIIVTGAWTTVKEQMPMLYAKKLAGKGFITMVFDFRGWGESEGDNRYLEDPIRKTEDIVAAAEYLKSRSDVATDELGGLGVCASSGYMIKAYTENAFNSVAIVAPWLHNEEIATPVYGGEESVKSLIAAGDKAQKEFESTGKLQIITAASTTDKNSLMYQAPYYTEEDRGLIPEFDNKFNLASWRPWLTFDAIQYADKIPGKVLFVESESIALPQGSKAFKAIAGNKVVSVNLPGVTQFDFYDQAEPVEKSVNSVAAFMKKELK</sequence>
<evidence type="ECO:0000259" key="2">
    <source>
        <dbReference type="Pfam" id="PF02129"/>
    </source>
</evidence>
<proteinExistence type="predicted"/>
<dbReference type="PANTHER" id="PTHR47751:SF1">
    <property type="entry name" value="SUPERFAMILY HYDROLASE, PUTATIVE (AFU_ORTHOLOGUE AFUA_2G16580)-RELATED"/>
    <property type="match status" value="1"/>
</dbReference>
<evidence type="ECO:0000256" key="1">
    <source>
        <dbReference type="SAM" id="SignalP"/>
    </source>
</evidence>
<dbReference type="PANTHER" id="PTHR47751">
    <property type="entry name" value="SUPERFAMILY HYDROLASE, PUTATIVE (AFU_ORTHOLOGUE AFUA_2G16580)-RELATED"/>
    <property type="match status" value="1"/>
</dbReference>
<dbReference type="InterPro" id="IPR029058">
    <property type="entry name" value="AB_hydrolase_fold"/>
</dbReference>
<evidence type="ECO:0000313" key="4">
    <source>
        <dbReference type="Proteomes" id="UP000732105"/>
    </source>
</evidence>
<name>A0ABX1WQQ2_9BACT</name>
<comment type="caution">
    <text evidence="3">The sequence shown here is derived from an EMBL/GenBank/DDBJ whole genome shotgun (WGS) entry which is preliminary data.</text>
</comment>
<dbReference type="InterPro" id="IPR051411">
    <property type="entry name" value="Polyketide_trans_af380"/>
</dbReference>
<gene>
    <name evidence="3" type="ORF">ELS83_00685</name>
</gene>
<dbReference type="EMBL" id="RZNH01000001">
    <property type="protein sequence ID" value="NOU58312.1"/>
    <property type="molecule type" value="Genomic_DNA"/>
</dbReference>
<evidence type="ECO:0000313" key="3">
    <source>
        <dbReference type="EMBL" id="NOU58312.1"/>
    </source>
</evidence>
<keyword evidence="1" id="KW-0732">Signal</keyword>
<feature type="domain" description="Xaa-Pro dipeptidyl-peptidase-like" evidence="2">
    <location>
        <begin position="33"/>
        <end position="145"/>
    </location>
</feature>
<feature type="chain" id="PRO_5045618272" evidence="1">
    <location>
        <begin position="19"/>
        <end position="317"/>
    </location>
</feature>
<dbReference type="Proteomes" id="UP000732105">
    <property type="component" value="Unassembled WGS sequence"/>
</dbReference>
<dbReference type="SUPFAM" id="SSF53474">
    <property type="entry name" value="alpha/beta-Hydrolases"/>
    <property type="match status" value="1"/>
</dbReference>
<reference evidence="3 4" key="1">
    <citation type="submission" date="2018-12" db="EMBL/GenBank/DDBJ databases">
        <title>Marinifilum JC070 sp. nov., a marine bacterium isolated from Yongle Blue Hole in the South China Sea.</title>
        <authorList>
            <person name="Fu T."/>
        </authorList>
    </citation>
    <scope>NUCLEOTIDE SEQUENCE [LARGE SCALE GENOMIC DNA]</scope>
    <source>
        <strain evidence="3 4">JC070</strain>
    </source>
</reference>
<keyword evidence="3" id="KW-0378">Hydrolase</keyword>
<feature type="signal peptide" evidence="1">
    <location>
        <begin position="1"/>
        <end position="18"/>
    </location>
</feature>
<dbReference type="InterPro" id="IPR000383">
    <property type="entry name" value="Xaa-Pro-like_dom"/>
</dbReference>
<dbReference type="Gene3D" id="3.40.50.1820">
    <property type="entry name" value="alpha/beta hydrolase"/>
    <property type="match status" value="1"/>
</dbReference>
<protein>
    <submittedName>
        <fullName evidence="3">Alpha/beta hydrolase</fullName>
    </submittedName>
</protein>
<organism evidence="3 4">
    <name type="scientific">Marinifilum caeruleilacunae</name>
    <dbReference type="NCBI Taxonomy" id="2499076"/>
    <lineage>
        <taxon>Bacteria</taxon>
        <taxon>Pseudomonadati</taxon>
        <taxon>Bacteroidota</taxon>
        <taxon>Bacteroidia</taxon>
        <taxon>Marinilabiliales</taxon>
        <taxon>Marinifilaceae</taxon>
    </lineage>
</organism>
<keyword evidence="4" id="KW-1185">Reference proteome</keyword>